<evidence type="ECO:0000256" key="8">
    <source>
        <dbReference type="RuleBase" id="RU003355"/>
    </source>
</evidence>
<keyword evidence="5 7" id="KW-0378">Hydrolase</keyword>
<feature type="domain" description="PA" evidence="11">
    <location>
        <begin position="510"/>
        <end position="583"/>
    </location>
</feature>
<dbReference type="PANTHER" id="PTHR43806">
    <property type="entry name" value="PEPTIDASE S8"/>
    <property type="match status" value="1"/>
</dbReference>
<evidence type="ECO:0000256" key="4">
    <source>
        <dbReference type="ARBA" id="ARBA00022729"/>
    </source>
</evidence>
<dbReference type="CDD" id="cd07474">
    <property type="entry name" value="Peptidases_S8_subtilisin_Vpr-like"/>
    <property type="match status" value="1"/>
</dbReference>
<evidence type="ECO:0000259" key="12">
    <source>
        <dbReference type="Pfam" id="PF16640"/>
    </source>
</evidence>
<dbReference type="Gene3D" id="2.60.40.10">
    <property type="entry name" value="Immunoglobulins"/>
    <property type="match status" value="3"/>
</dbReference>
<dbReference type="InterPro" id="IPR015500">
    <property type="entry name" value="Peptidase_S8_subtilisin-rel"/>
</dbReference>
<feature type="chain" id="PRO_5046911238" evidence="9">
    <location>
        <begin position="37"/>
        <end position="1371"/>
    </location>
</feature>
<dbReference type="Pfam" id="PF16640">
    <property type="entry name" value="Big_3_5"/>
    <property type="match status" value="2"/>
</dbReference>
<evidence type="ECO:0000259" key="10">
    <source>
        <dbReference type="Pfam" id="PF00082"/>
    </source>
</evidence>
<dbReference type="Pfam" id="PF02225">
    <property type="entry name" value="PA"/>
    <property type="match status" value="1"/>
</dbReference>
<evidence type="ECO:0000256" key="5">
    <source>
        <dbReference type="ARBA" id="ARBA00022801"/>
    </source>
</evidence>
<dbReference type="PROSITE" id="PS00136">
    <property type="entry name" value="SUBTILASE_ASP"/>
    <property type="match status" value="1"/>
</dbReference>
<dbReference type="InterPro" id="IPR013783">
    <property type="entry name" value="Ig-like_fold"/>
</dbReference>
<dbReference type="InterPro" id="IPR032109">
    <property type="entry name" value="Big_3_5"/>
</dbReference>
<sequence>MHAQGPRRVRGLFPVVAGSAVLALAAAALGAAPAMAATSTPSTTALSAQHGKALTRAQLAKRLKQVKSAPSSKDATSAKPFALDRGKSRVDGDLADAKGTVTVMLELDATPAVKSYALNRSRGASAARDAGRSQAATVRRAQSTVLTQISRPATKARAIYRVQNAYSGVAVVTDASRLQALSEIPGVKAIHQMTLKTISNSSSVPLIGAPAAWTATSQTGQGVKVGIIDTGIDYTHKDFGGSGDVADYHAAQNGSQAGWTGTPKVKGGYDFAGDDYDPGNTANPGHDVPVPDSNPLDCNGHGSHVAGTAAGFGVTTAGATYAGSYNASVPASTFSIGPGVAPQADLYALRVFGCEGSTNLVTPALDWAADPNGDGNFADHLDVVNMSLGSSYGSPQDPDAVASNNLVDIGTMVVASIGNSGDVYEVGGSPGNATKVLAVAASDDGNDVVDGLKIDEPAGIEPASTVDGDQDNVFAALKSVAYDWATKPGVTDTQVVKVGDWTKAPSPTNNTDGCTAYTPSEQTAIAGKIVLQFWTDGTDRRCGSVGRSQNARNGGAAAAIFGNDQNSFSAGVTGDATIPAMITVKQATDALVKALDLGTTVKATMTNALRNSVQIITPGAVDQIASFSSRGIGMAGNVKPDVAAPGVTTFSAAVGTGSEGVAESGTSMASPHVTGEAALVRQAHPTWSVEQVKAAIMNTATQDVYTGAGHTGDVYGPERVGAGRVKVDKAVATTTLAYVKGDPGAVSVSFGPIAAVGTTTRTKTVTIQNTGGATATYSLAYKAAVAASGVTYSVSPSSVSVPAGSSTDVTVTLLIDAAQLRHTQDPTTDGDPLGTGLQRSYRTDASGRLVLTATGATPAGTLRVPVWSAPRPASAMAAQSSVTLNGTGTVQTGEAGLLGRSLFQGRDAGAYISTASAFQLQTSSPKLADCNGTPADDCVSYPDERGADLRYVGSASDAPVYIDSGLDPYKAYADSASCQTESPNPDCLVPPAMVNFAVSSWGPWRTAAGQIEFQVYIDGDGDGVEDAVTYNSRLTTATDDFDYFVTTTIDLHTGDVIDQQLVNGVDGSLETGLFNSDSMIMPVALHALKDAGLISRNEPIRYAVVSFSAGTSLTDGTDWMTLSVLSPGLSASGDSGFSTLNTDNEDEWFDVRRDATTAATDKPLGLLLLHHLNADGARAQVVSVRTGTTTRLTSSATSFTYGARPTLTATVTPRAAAGTPTGTVTFKDGSKVLGTRTLAAGKATFQVPVLGRGTHSLVATYGGDTQNVASTSAVVKVTVKGVASATKLAVNDRDFSHGYRPTLTATVTTTATGTVTFRDGSKVIGSATISKGKAVLKAPVLAKGTHSLKATYNGSSKYNPSTSSAVSVRVR</sequence>
<feature type="domain" description="Peptidase S8/S53" evidence="10">
    <location>
        <begin position="220"/>
        <end position="703"/>
    </location>
</feature>
<dbReference type="InterPro" id="IPR023827">
    <property type="entry name" value="Peptidase_S8_Asp-AS"/>
</dbReference>
<organism evidence="13 14">
    <name type="scientific">Angustibacter luteus</name>
    <dbReference type="NCBI Taxonomy" id="658456"/>
    <lineage>
        <taxon>Bacteria</taxon>
        <taxon>Bacillati</taxon>
        <taxon>Actinomycetota</taxon>
        <taxon>Actinomycetes</taxon>
        <taxon>Kineosporiales</taxon>
        <taxon>Kineosporiaceae</taxon>
    </lineage>
</organism>
<dbReference type="Gene3D" id="3.40.50.200">
    <property type="entry name" value="Peptidase S8/S53 domain"/>
    <property type="match status" value="2"/>
</dbReference>
<proteinExistence type="inferred from homology"/>
<dbReference type="InterPro" id="IPR023828">
    <property type="entry name" value="Peptidase_S8_Ser-AS"/>
</dbReference>
<dbReference type="InterPro" id="IPR003137">
    <property type="entry name" value="PA_domain"/>
</dbReference>
<dbReference type="Proteomes" id="UP001596189">
    <property type="component" value="Unassembled WGS sequence"/>
</dbReference>
<evidence type="ECO:0000256" key="2">
    <source>
        <dbReference type="ARBA" id="ARBA00022512"/>
    </source>
</evidence>
<evidence type="ECO:0000256" key="3">
    <source>
        <dbReference type="ARBA" id="ARBA00022670"/>
    </source>
</evidence>
<feature type="signal peptide" evidence="9">
    <location>
        <begin position="1"/>
        <end position="36"/>
    </location>
</feature>
<dbReference type="InterPro" id="IPR022398">
    <property type="entry name" value="Peptidase_S8_His-AS"/>
</dbReference>
<dbReference type="RefSeq" id="WP_345715758.1">
    <property type="nucleotide sequence ID" value="NZ_BAABFP010000002.1"/>
</dbReference>
<keyword evidence="4 9" id="KW-0732">Signal</keyword>
<feature type="active site" description="Charge relay system" evidence="7">
    <location>
        <position position="667"/>
    </location>
</feature>
<evidence type="ECO:0000256" key="9">
    <source>
        <dbReference type="SAM" id="SignalP"/>
    </source>
</evidence>
<keyword evidence="2" id="KW-0134">Cell wall</keyword>
<comment type="caution">
    <text evidence="13">The sequence shown here is derived from an EMBL/GenBank/DDBJ whole genome shotgun (WGS) entry which is preliminary data.</text>
</comment>
<evidence type="ECO:0000256" key="7">
    <source>
        <dbReference type="PROSITE-ProRule" id="PRU01240"/>
    </source>
</evidence>
<dbReference type="Pfam" id="PF00082">
    <property type="entry name" value="Peptidase_S8"/>
    <property type="match status" value="1"/>
</dbReference>
<accession>A0ABW1JIK0</accession>
<evidence type="ECO:0000313" key="14">
    <source>
        <dbReference type="Proteomes" id="UP001596189"/>
    </source>
</evidence>
<dbReference type="SUPFAM" id="SSF52743">
    <property type="entry name" value="Subtilisin-like"/>
    <property type="match status" value="1"/>
</dbReference>
<dbReference type="InterPro" id="IPR036852">
    <property type="entry name" value="Peptidase_S8/S53_dom_sf"/>
</dbReference>
<keyword evidence="6 7" id="KW-0720">Serine protease</keyword>
<reference evidence="14" key="1">
    <citation type="journal article" date="2019" name="Int. J. Syst. Evol. Microbiol.">
        <title>The Global Catalogue of Microorganisms (GCM) 10K type strain sequencing project: providing services to taxonomists for standard genome sequencing and annotation.</title>
        <authorList>
            <consortium name="The Broad Institute Genomics Platform"/>
            <consortium name="The Broad Institute Genome Sequencing Center for Infectious Disease"/>
            <person name="Wu L."/>
            <person name="Ma J."/>
        </authorList>
    </citation>
    <scope>NUCLEOTIDE SEQUENCE [LARGE SCALE GENOMIC DNA]</scope>
    <source>
        <strain evidence="14">KACC 14249</strain>
    </source>
</reference>
<keyword evidence="3 7" id="KW-0645">Protease</keyword>
<protein>
    <submittedName>
        <fullName evidence="13">S8 family serine peptidase</fullName>
    </submittedName>
</protein>
<keyword evidence="2" id="KW-0964">Secreted</keyword>
<dbReference type="InterPro" id="IPR000209">
    <property type="entry name" value="Peptidase_S8/S53_dom"/>
</dbReference>
<dbReference type="EMBL" id="JBHSRD010000006">
    <property type="protein sequence ID" value="MFC6008731.1"/>
    <property type="molecule type" value="Genomic_DNA"/>
</dbReference>
<dbReference type="PROSITE" id="PS00137">
    <property type="entry name" value="SUBTILASE_HIS"/>
    <property type="match status" value="1"/>
</dbReference>
<evidence type="ECO:0000313" key="13">
    <source>
        <dbReference type="EMBL" id="MFC6008731.1"/>
    </source>
</evidence>
<gene>
    <name evidence="13" type="ORF">ACFQDO_16480</name>
</gene>
<dbReference type="InterPro" id="IPR034213">
    <property type="entry name" value="S8_Vpr-like"/>
</dbReference>
<comment type="similarity">
    <text evidence="1 7 8">Belongs to the peptidase S8 family.</text>
</comment>
<dbReference type="PANTHER" id="PTHR43806:SF11">
    <property type="entry name" value="CEREVISIN-RELATED"/>
    <property type="match status" value="1"/>
</dbReference>
<dbReference type="PRINTS" id="PR00723">
    <property type="entry name" value="SUBTILISIN"/>
</dbReference>
<evidence type="ECO:0000256" key="6">
    <source>
        <dbReference type="ARBA" id="ARBA00022825"/>
    </source>
</evidence>
<evidence type="ECO:0000256" key="1">
    <source>
        <dbReference type="ARBA" id="ARBA00011073"/>
    </source>
</evidence>
<feature type="active site" description="Charge relay system" evidence="7">
    <location>
        <position position="301"/>
    </location>
</feature>
<keyword evidence="14" id="KW-1185">Reference proteome</keyword>
<feature type="active site" description="Charge relay system" evidence="7">
    <location>
        <position position="229"/>
    </location>
</feature>
<evidence type="ECO:0000259" key="11">
    <source>
        <dbReference type="Pfam" id="PF02225"/>
    </source>
</evidence>
<feature type="domain" description="Bacterial Ig-like" evidence="12">
    <location>
        <begin position="1192"/>
        <end position="1279"/>
    </location>
</feature>
<dbReference type="InterPro" id="IPR050131">
    <property type="entry name" value="Peptidase_S8_subtilisin-like"/>
</dbReference>
<dbReference type="PROSITE" id="PS51892">
    <property type="entry name" value="SUBTILASE"/>
    <property type="match status" value="1"/>
</dbReference>
<feature type="domain" description="Bacterial Ig-like" evidence="12">
    <location>
        <begin position="1295"/>
        <end position="1370"/>
    </location>
</feature>
<dbReference type="PROSITE" id="PS00138">
    <property type="entry name" value="SUBTILASE_SER"/>
    <property type="match status" value="1"/>
</dbReference>
<name>A0ABW1JIK0_9ACTN</name>